<feature type="domain" description="CBU-0592-like" evidence="3">
    <location>
        <begin position="5"/>
        <end position="78"/>
    </location>
</feature>
<keyword evidence="5" id="KW-1185">Reference proteome</keyword>
<organism evidence="4 5">
    <name type="scientific">Kribbella steppae</name>
    <dbReference type="NCBI Taxonomy" id="2512223"/>
    <lineage>
        <taxon>Bacteria</taxon>
        <taxon>Bacillati</taxon>
        <taxon>Actinomycetota</taxon>
        <taxon>Actinomycetes</taxon>
        <taxon>Propionibacteriales</taxon>
        <taxon>Kribbellaceae</taxon>
        <taxon>Kribbella</taxon>
    </lineage>
</organism>
<keyword evidence="2" id="KW-0472">Membrane</keyword>
<name>A0A4R2HVK3_9ACTN</name>
<comment type="caution">
    <text evidence="4">The sequence shown here is derived from an EMBL/GenBank/DDBJ whole genome shotgun (WGS) entry which is preliminary data.</text>
</comment>
<dbReference type="NCBIfam" id="NF047864">
    <property type="entry name" value="CBU_0592_membra"/>
    <property type="match status" value="1"/>
</dbReference>
<dbReference type="EMBL" id="SLWN01000001">
    <property type="protein sequence ID" value="TCO35523.1"/>
    <property type="molecule type" value="Genomic_DNA"/>
</dbReference>
<dbReference type="RefSeq" id="WP_199237958.1">
    <property type="nucleotide sequence ID" value="NZ_SLWN01000001.1"/>
</dbReference>
<gene>
    <name evidence="4" type="ORF">EV652_101405</name>
</gene>
<evidence type="ECO:0000256" key="2">
    <source>
        <dbReference type="SAM" id="Phobius"/>
    </source>
</evidence>
<sequence>MHAIDLVEIAGALTILTAFAAAQAGWLRQRTASYQLLNLVGSAVLAVIAAVESSWGFLLLEGSWAVISLIGLLSLSRTRGTDDLDQSPSGRPRTCRRDRRCRGSPGSWGRRSGCRS</sequence>
<proteinExistence type="predicted"/>
<protein>
    <recommendedName>
        <fullName evidence="3">CBU-0592-like domain-containing protein</fullName>
    </recommendedName>
</protein>
<dbReference type="Proteomes" id="UP000294508">
    <property type="component" value="Unassembled WGS sequence"/>
</dbReference>
<evidence type="ECO:0000313" key="5">
    <source>
        <dbReference type="Proteomes" id="UP000294508"/>
    </source>
</evidence>
<feature type="transmembrane region" description="Helical" evidence="2">
    <location>
        <begin position="34"/>
        <end position="51"/>
    </location>
</feature>
<evidence type="ECO:0000256" key="1">
    <source>
        <dbReference type="SAM" id="MobiDB-lite"/>
    </source>
</evidence>
<feature type="compositionally biased region" description="Low complexity" evidence="1">
    <location>
        <begin position="103"/>
        <end position="116"/>
    </location>
</feature>
<evidence type="ECO:0000313" key="4">
    <source>
        <dbReference type="EMBL" id="TCO35523.1"/>
    </source>
</evidence>
<feature type="transmembrane region" description="Helical" evidence="2">
    <location>
        <begin position="6"/>
        <end position="27"/>
    </location>
</feature>
<dbReference type="Pfam" id="PF26604">
    <property type="entry name" value="CBU_0592"/>
    <property type="match status" value="1"/>
</dbReference>
<dbReference type="AlphaFoldDB" id="A0A4R2HVK3"/>
<feature type="compositionally biased region" description="Basic residues" evidence="1">
    <location>
        <begin position="93"/>
        <end position="102"/>
    </location>
</feature>
<evidence type="ECO:0000259" key="3">
    <source>
        <dbReference type="Pfam" id="PF26604"/>
    </source>
</evidence>
<dbReference type="InterPro" id="IPR058058">
    <property type="entry name" value="CBU_0592-like"/>
</dbReference>
<keyword evidence="2" id="KW-1133">Transmembrane helix</keyword>
<feature type="region of interest" description="Disordered" evidence="1">
    <location>
        <begin position="79"/>
        <end position="116"/>
    </location>
</feature>
<feature type="transmembrane region" description="Helical" evidence="2">
    <location>
        <begin position="57"/>
        <end position="75"/>
    </location>
</feature>
<reference evidence="4 5" key="1">
    <citation type="journal article" date="2015" name="Stand. Genomic Sci.">
        <title>Genomic Encyclopedia of Bacterial and Archaeal Type Strains, Phase III: the genomes of soil and plant-associated and newly described type strains.</title>
        <authorList>
            <person name="Whitman W.B."/>
            <person name="Woyke T."/>
            <person name="Klenk H.P."/>
            <person name="Zhou Y."/>
            <person name="Lilburn T.G."/>
            <person name="Beck B.J."/>
            <person name="De Vos P."/>
            <person name="Vandamme P."/>
            <person name="Eisen J.A."/>
            <person name="Garrity G."/>
            <person name="Hugenholtz P."/>
            <person name="Kyrpides N.C."/>
        </authorList>
    </citation>
    <scope>NUCLEOTIDE SEQUENCE [LARGE SCALE GENOMIC DNA]</scope>
    <source>
        <strain evidence="4 5">VKM Ac-2572</strain>
    </source>
</reference>
<accession>A0A4R2HVK3</accession>
<keyword evidence="2" id="KW-0812">Transmembrane</keyword>